<feature type="region of interest" description="Disordered" evidence="1">
    <location>
        <begin position="280"/>
        <end position="333"/>
    </location>
</feature>
<dbReference type="EMBL" id="JAGTJR010000030">
    <property type="protein sequence ID" value="KAH7039082.1"/>
    <property type="molecule type" value="Genomic_DNA"/>
</dbReference>
<dbReference type="Pfam" id="PF17283">
    <property type="entry name" value="Zn_ribbon_SprT"/>
    <property type="match status" value="1"/>
</dbReference>
<evidence type="ECO:0000313" key="4">
    <source>
        <dbReference type="Proteomes" id="UP000774617"/>
    </source>
</evidence>
<feature type="compositionally biased region" description="Basic and acidic residues" evidence="1">
    <location>
        <begin position="455"/>
        <end position="482"/>
    </location>
</feature>
<evidence type="ECO:0000313" key="3">
    <source>
        <dbReference type="EMBL" id="KAH7039082.1"/>
    </source>
</evidence>
<dbReference type="Proteomes" id="UP000774617">
    <property type="component" value="Unassembled WGS sequence"/>
</dbReference>
<feature type="region of interest" description="Disordered" evidence="1">
    <location>
        <begin position="345"/>
        <end position="424"/>
    </location>
</feature>
<organism evidence="3 4">
    <name type="scientific">Macrophomina phaseolina</name>
    <dbReference type="NCBI Taxonomy" id="35725"/>
    <lineage>
        <taxon>Eukaryota</taxon>
        <taxon>Fungi</taxon>
        <taxon>Dikarya</taxon>
        <taxon>Ascomycota</taxon>
        <taxon>Pezizomycotina</taxon>
        <taxon>Dothideomycetes</taxon>
        <taxon>Dothideomycetes incertae sedis</taxon>
        <taxon>Botryosphaeriales</taxon>
        <taxon>Botryosphaeriaceae</taxon>
        <taxon>Macrophomina</taxon>
    </lineage>
</organism>
<feature type="compositionally biased region" description="Polar residues" evidence="1">
    <location>
        <begin position="300"/>
        <end position="309"/>
    </location>
</feature>
<dbReference type="InterPro" id="IPR006640">
    <property type="entry name" value="SprT-like_domain"/>
</dbReference>
<comment type="caution">
    <text evidence="3">The sequence shown here is derived from an EMBL/GenBank/DDBJ whole genome shotgun (WGS) entry which is preliminary data.</text>
</comment>
<feature type="domain" description="SprT-like" evidence="2">
    <location>
        <begin position="498"/>
        <end position="686"/>
    </location>
</feature>
<protein>
    <submittedName>
        <fullName evidence="3">SprT-like family-domain-containing protein</fullName>
    </submittedName>
</protein>
<dbReference type="InterPro" id="IPR035240">
    <property type="entry name" value="SprT_Zn_ribbon"/>
</dbReference>
<reference evidence="3 4" key="1">
    <citation type="journal article" date="2021" name="Nat. Commun.">
        <title>Genetic determinants of endophytism in the Arabidopsis root mycobiome.</title>
        <authorList>
            <person name="Mesny F."/>
            <person name="Miyauchi S."/>
            <person name="Thiergart T."/>
            <person name="Pickel B."/>
            <person name="Atanasova L."/>
            <person name="Karlsson M."/>
            <person name="Huettel B."/>
            <person name="Barry K.W."/>
            <person name="Haridas S."/>
            <person name="Chen C."/>
            <person name="Bauer D."/>
            <person name="Andreopoulos W."/>
            <person name="Pangilinan J."/>
            <person name="LaButti K."/>
            <person name="Riley R."/>
            <person name="Lipzen A."/>
            <person name="Clum A."/>
            <person name="Drula E."/>
            <person name="Henrissat B."/>
            <person name="Kohler A."/>
            <person name="Grigoriev I.V."/>
            <person name="Martin F.M."/>
            <person name="Hacquard S."/>
        </authorList>
    </citation>
    <scope>NUCLEOTIDE SEQUENCE [LARGE SCALE GENOMIC DNA]</scope>
    <source>
        <strain evidence="3 4">MPI-SDFR-AT-0080</strain>
    </source>
</reference>
<accession>A0ABQ8G324</accession>
<dbReference type="CDD" id="cd00084">
    <property type="entry name" value="HMG-box_SF"/>
    <property type="match status" value="1"/>
</dbReference>
<dbReference type="SMART" id="SM00731">
    <property type="entry name" value="SprT"/>
    <property type="match status" value="1"/>
</dbReference>
<gene>
    <name evidence="3" type="ORF">B0J12DRAFT_246868</name>
</gene>
<dbReference type="PANTHER" id="PTHR23099:SF0">
    <property type="entry name" value="GERM CELL NUCLEAR ACIDIC PROTEIN"/>
    <property type="match status" value="1"/>
</dbReference>
<keyword evidence="4" id="KW-1185">Reference proteome</keyword>
<sequence>MLLSILGSESILSRSSRSICPILPLRFLVRVLILMSPYVAILASPSACQDACCRANYRQGWVNRDLCCTSNRPTVTEKLSPNVASPPPNHRVLPVCHMARSNYESSDDELPALTDILARRRNAKSSTTTGSPMLKARKPVLPVDRTTLVSPISKETAGICHDDYLESVKEPFVQKAKDKSTAPRRQRLLKNPALRTRLIHQADPSTFGSIASLDDEDMTLRRASSSVKRTPARAAKKTARYIIELDDTDGASEIQSASDLGSESDSAENVETSLWCGSDYEESAEDSQLQDGQPLPPSTQEPGARNSQPVDAVCHRGPTERPQGVVPPIPTAKCYDDEHLEDVLATPALKKPTSIRDPCERPSSSSSADQNAVLRYSPPRSKSPLKVRELIGHHRTPSPPANPCKPGQASPSKKISIPTPPHGPSVDAFWSAEVVNTWNDQHSPRKVLSSPRKQQRLDVLDDKSTEQPFERKKSPVKRDPRRKCFEQRKHELAENFLKELDDTITQGQISSLSADCGGVKLVWSKTLNTTAGRANWKRETLKTLDNGTSMVHHRHYASIELAEKVIDDEDRLLNVIAHEFCHLANFMISNIQDNPHGKEFKEWYVDKRQNMEFSNQAGLTSDDRGKKVTRAFGQKNINVTTKHTYTIDYKYIWACVSCGQEFKRHSKSIDPAKHRCGSCKAELAQIKPAVRQKISVKRPSEYHIFMKENFQRIKRANEGRCHKDIMEILGKEYREHKAMRNAAAAASINMANINRAMETVGLDD</sequence>
<proteinExistence type="predicted"/>
<feature type="region of interest" description="Disordered" evidence="1">
    <location>
        <begin position="441"/>
        <end position="482"/>
    </location>
</feature>
<name>A0ABQ8G324_9PEZI</name>
<evidence type="ECO:0000259" key="2">
    <source>
        <dbReference type="SMART" id="SM00731"/>
    </source>
</evidence>
<dbReference type="PANTHER" id="PTHR23099">
    <property type="entry name" value="TRANSCRIPTIONAL REGULATOR"/>
    <property type="match status" value="1"/>
</dbReference>
<dbReference type="Pfam" id="PF10263">
    <property type="entry name" value="SprT-like"/>
    <property type="match status" value="1"/>
</dbReference>
<evidence type="ECO:0000256" key="1">
    <source>
        <dbReference type="SAM" id="MobiDB-lite"/>
    </source>
</evidence>